<protein>
    <recommendedName>
        <fullName evidence="2">Kinesin-like protein KIF6/9 C-terminal domain-containing protein</fullName>
    </recommendedName>
</protein>
<dbReference type="EMBL" id="BEZZ01000576">
    <property type="protein sequence ID" value="GCC34178.1"/>
    <property type="molecule type" value="Genomic_DNA"/>
</dbReference>
<dbReference type="InterPro" id="IPR056524">
    <property type="entry name" value="KIF6/9_C"/>
</dbReference>
<evidence type="ECO:0000313" key="4">
    <source>
        <dbReference type="Proteomes" id="UP000287033"/>
    </source>
</evidence>
<reference evidence="3 4" key="1">
    <citation type="journal article" date="2018" name="Nat. Ecol. Evol.">
        <title>Shark genomes provide insights into elasmobranch evolution and the origin of vertebrates.</title>
        <authorList>
            <person name="Hara Y"/>
            <person name="Yamaguchi K"/>
            <person name="Onimaru K"/>
            <person name="Kadota M"/>
            <person name="Koyanagi M"/>
            <person name="Keeley SD"/>
            <person name="Tatsumi K"/>
            <person name="Tanaka K"/>
            <person name="Motone F"/>
            <person name="Kageyama Y"/>
            <person name="Nozu R"/>
            <person name="Adachi N"/>
            <person name="Nishimura O"/>
            <person name="Nakagawa R"/>
            <person name="Tanegashima C"/>
            <person name="Kiyatake I"/>
            <person name="Matsumoto R"/>
            <person name="Murakumo K"/>
            <person name="Nishida K"/>
            <person name="Terakita A"/>
            <person name="Kuratani S"/>
            <person name="Sato K"/>
            <person name="Hyodo S Kuraku.S."/>
        </authorList>
    </citation>
    <scope>NUCLEOTIDE SEQUENCE [LARGE SCALE GENOMIC DNA]</scope>
</reference>
<feature type="domain" description="Kinesin-like protein KIF6/9 C-terminal" evidence="2">
    <location>
        <begin position="1"/>
        <end position="79"/>
    </location>
</feature>
<accession>A0A401SUW6</accession>
<dbReference type="OMA" id="WWSEEAM"/>
<gene>
    <name evidence="3" type="ORF">chiPu_0012651</name>
</gene>
<evidence type="ECO:0000259" key="2">
    <source>
        <dbReference type="Pfam" id="PF23735"/>
    </source>
</evidence>
<dbReference type="STRING" id="137246.A0A401SUW6"/>
<feature type="region of interest" description="Disordered" evidence="1">
    <location>
        <begin position="1"/>
        <end position="28"/>
    </location>
</feature>
<organism evidence="3 4">
    <name type="scientific">Chiloscyllium punctatum</name>
    <name type="common">Brownbanded bambooshark</name>
    <name type="synonym">Hemiscyllium punctatum</name>
    <dbReference type="NCBI Taxonomy" id="137246"/>
    <lineage>
        <taxon>Eukaryota</taxon>
        <taxon>Metazoa</taxon>
        <taxon>Chordata</taxon>
        <taxon>Craniata</taxon>
        <taxon>Vertebrata</taxon>
        <taxon>Chondrichthyes</taxon>
        <taxon>Elasmobranchii</taxon>
        <taxon>Galeomorphii</taxon>
        <taxon>Galeoidea</taxon>
        <taxon>Orectolobiformes</taxon>
        <taxon>Hemiscylliidae</taxon>
        <taxon>Chiloscyllium</taxon>
    </lineage>
</organism>
<dbReference type="AlphaFoldDB" id="A0A401SUW6"/>
<evidence type="ECO:0000256" key="1">
    <source>
        <dbReference type="SAM" id="MobiDB-lite"/>
    </source>
</evidence>
<evidence type="ECO:0000313" key="3">
    <source>
        <dbReference type="EMBL" id="GCC34178.1"/>
    </source>
</evidence>
<feature type="compositionally biased region" description="Basic and acidic residues" evidence="1">
    <location>
        <begin position="17"/>
        <end position="28"/>
    </location>
</feature>
<keyword evidence="4" id="KW-1185">Reference proteome</keyword>
<feature type="compositionally biased region" description="Polar residues" evidence="1">
    <location>
        <begin position="1"/>
        <end position="10"/>
    </location>
</feature>
<dbReference type="OrthoDB" id="3176171at2759"/>
<sequence>MQRAASSVTSEPADVTEPDHLENELREKIEDEKKSYKMTFNRLKALKTEIEHLQHLLEKSKMMMQKDFEVWWSEEAMRLQVT</sequence>
<proteinExistence type="predicted"/>
<name>A0A401SUW6_CHIPU</name>
<comment type="caution">
    <text evidence="3">The sequence shown here is derived from an EMBL/GenBank/DDBJ whole genome shotgun (WGS) entry which is preliminary data.</text>
</comment>
<dbReference type="Proteomes" id="UP000287033">
    <property type="component" value="Unassembled WGS sequence"/>
</dbReference>
<dbReference type="Pfam" id="PF23735">
    <property type="entry name" value="KIF9"/>
    <property type="match status" value="1"/>
</dbReference>